<dbReference type="GO" id="GO:0008270">
    <property type="term" value="F:zinc ion binding"/>
    <property type="evidence" value="ECO:0007669"/>
    <property type="project" value="InterPro"/>
</dbReference>
<dbReference type="Gene3D" id="4.10.60.10">
    <property type="entry name" value="Zinc finger, CCHC-type"/>
    <property type="match status" value="1"/>
</dbReference>
<feature type="region of interest" description="Disordered" evidence="1">
    <location>
        <begin position="1"/>
        <end position="58"/>
    </location>
</feature>
<protein>
    <submittedName>
        <fullName evidence="2">Uncharacterized protein</fullName>
    </submittedName>
</protein>
<dbReference type="AlphaFoldDB" id="A0A8K0QUT5"/>
<reference evidence="2" key="1">
    <citation type="journal article" date="2021" name="Nat. Commun.">
        <title>Genetic determinants of endophytism in the Arabidopsis root mycobiome.</title>
        <authorList>
            <person name="Mesny F."/>
            <person name="Miyauchi S."/>
            <person name="Thiergart T."/>
            <person name="Pickel B."/>
            <person name="Atanasova L."/>
            <person name="Karlsson M."/>
            <person name="Huettel B."/>
            <person name="Barry K.W."/>
            <person name="Haridas S."/>
            <person name="Chen C."/>
            <person name="Bauer D."/>
            <person name="Andreopoulos W."/>
            <person name="Pangilinan J."/>
            <person name="LaButti K."/>
            <person name="Riley R."/>
            <person name="Lipzen A."/>
            <person name="Clum A."/>
            <person name="Drula E."/>
            <person name="Henrissat B."/>
            <person name="Kohler A."/>
            <person name="Grigoriev I.V."/>
            <person name="Martin F.M."/>
            <person name="Hacquard S."/>
        </authorList>
    </citation>
    <scope>NUCLEOTIDE SEQUENCE</scope>
    <source>
        <strain evidence="2">MPI-SDFR-AT-0120</strain>
    </source>
</reference>
<evidence type="ECO:0000313" key="2">
    <source>
        <dbReference type="EMBL" id="KAH7071696.1"/>
    </source>
</evidence>
<feature type="compositionally biased region" description="Polar residues" evidence="1">
    <location>
        <begin position="11"/>
        <end position="23"/>
    </location>
</feature>
<dbReference type="GO" id="GO:0003676">
    <property type="term" value="F:nucleic acid binding"/>
    <property type="evidence" value="ECO:0007669"/>
    <property type="project" value="InterPro"/>
</dbReference>
<accession>A0A8K0QUT5</accession>
<dbReference type="Proteomes" id="UP000813461">
    <property type="component" value="Unassembled WGS sequence"/>
</dbReference>
<proteinExistence type="predicted"/>
<organism evidence="2 3">
    <name type="scientific">Paraphoma chrysanthemicola</name>
    <dbReference type="NCBI Taxonomy" id="798071"/>
    <lineage>
        <taxon>Eukaryota</taxon>
        <taxon>Fungi</taxon>
        <taxon>Dikarya</taxon>
        <taxon>Ascomycota</taxon>
        <taxon>Pezizomycotina</taxon>
        <taxon>Dothideomycetes</taxon>
        <taxon>Pleosporomycetidae</taxon>
        <taxon>Pleosporales</taxon>
        <taxon>Pleosporineae</taxon>
        <taxon>Phaeosphaeriaceae</taxon>
        <taxon>Paraphoma</taxon>
    </lineage>
</organism>
<comment type="caution">
    <text evidence="2">The sequence shown here is derived from an EMBL/GenBank/DDBJ whole genome shotgun (WGS) entry which is preliminary data.</text>
</comment>
<evidence type="ECO:0000313" key="3">
    <source>
        <dbReference type="Proteomes" id="UP000813461"/>
    </source>
</evidence>
<sequence>MSARQDGQIAASEQSSTPTTPAQVSAGPSTRATTPATTSQSITPATSTRSTTSATSAQSFAPEFSTSLFKADCVVNAAPPLPSPVTERKKRFKFAWSTIRRLKAQLTHRQPNQEQEQAKAAGSHKPVPKASCDACGQVYGHITRICPEPKECALCFLPGHDVEDCEDGFLASFGRGTIKPEPGEDEHPDARRRAMQAVIVAMKRVEKTVQEAYEEREKKLEVGITDSQRATLAAFRRPMRDFWEMIQAYQDLHFGADDAYSTFLISLEQQKAARESAEQTEAVEMQADPEAVI</sequence>
<feature type="compositionally biased region" description="Low complexity" evidence="1">
    <location>
        <begin position="25"/>
        <end position="58"/>
    </location>
</feature>
<feature type="region of interest" description="Disordered" evidence="1">
    <location>
        <begin position="106"/>
        <end position="126"/>
    </location>
</feature>
<name>A0A8K0QUT5_9PLEO</name>
<keyword evidence="3" id="KW-1185">Reference proteome</keyword>
<dbReference type="OrthoDB" id="10421566at2759"/>
<dbReference type="InterPro" id="IPR036875">
    <property type="entry name" value="Znf_CCHC_sf"/>
</dbReference>
<dbReference type="SUPFAM" id="SSF57756">
    <property type="entry name" value="Retrovirus zinc finger-like domains"/>
    <property type="match status" value="1"/>
</dbReference>
<evidence type="ECO:0000256" key="1">
    <source>
        <dbReference type="SAM" id="MobiDB-lite"/>
    </source>
</evidence>
<gene>
    <name evidence="2" type="ORF">FB567DRAFT_554344</name>
</gene>
<dbReference type="EMBL" id="JAGMVJ010000024">
    <property type="protein sequence ID" value="KAH7071696.1"/>
    <property type="molecule type" value="Genomic_DNA"/>
</dbReference>